<dbReference type="InterPro" id="IPR027417">
    <property type="entry name" value="P-loop_NTPase"/>
</dbReference>
<feature type="domain" description="DNA2/NAM7 helicase helicase" evidence="2">
    <location>
        <begin position="279"/>
        <end position="397"/>
    </location>
</feature>
<dbReference type="OrthoDB" id="9757917at2"/>
<organism evidence="5 6">
    <name type="scientific">Cohnella phaseoli</name>
    <dbReference type="NCBI Taxonomy" id="456490"/>
    <lineage>
        <taxon>Bacteria</taxon>
        <taxon>Bacillati</taxon>
        <taxon>Bacillota</taxon>
        <taxon>Bacilli</taxon>
        <taxon>Bacillales</taxon>
        <taxon>Paenibacillaceae</taxon>
        <taxon>Cohnella</taxon>
    </lineage>
</organism>
<dbReference type="RefSeq" id="WP_116064728.1">
    <property type="nucleotide sequence ID" value="NZ_QRDZ01000036.1"/>
</dbReference>
<dbReference type="InterPro" id="IPR021754">
    <property type="entry name" value="DUF3320"/>
</dbReference>
<dbReference type="SUPFAM" id="SSF52540">
    <property type="entry name" value="P-loop containing nucleoside triphosphate hydrolases"/>
    <property type="match status" value="1"/>
</dbReference>
<dbReference type="Pfam" id="PF13086">
    <property type="entry name" value="AAA_11"/>
    <property type="match status" value="2"/>
</dbReference>
<dbReference type="InterPro" id="IPR011335">
    <property type="entry name" value="Restrct_endonuc-II-like"/>
</dbReference>
<dbReference type="GO" id="GO:0004386">
    <property type="term" value="F:helicase activity"/>
    <property type="evidence" value="ECO:0007669"/>
    <property type="project" value="InterPro"/>
</dbReference>
<protein>
    <submittedName>
        <fullName evidence="5">Uncharacterized protein DUF3320</fullName>
    </submittedName>
</protein>
<keyword evidence="6" id="KW-1185">Reference proteome</keyword>
<dbReference type="InterPro" id="IPR041679">
    <property type="entry name" value="DNA2/NAM7-like_C"/>
</dbReference>
<dbReference type="InterPro" id="IPR049468">
    <property type="entry name" value="Restrct_endonuc-II-like_dom"/>
</dbReference>
<dbReference type="InterPro" id="IPR025103">
    <property type="entry name" value="DUF4011"/>
</dbReference>
<comment type="caution">
    <text evidence="5">The sequence shown here is derived from an EMBL/GenBank/DDBJ whole genome shotgun (WGS) entry which is preliminary data.</text>
</comment>
<dbReference type="Proteomes" id="UP000256977">
    <property type="component" value="Unassembled WGS sequence"/>
</dbReference>
<dbReference type="SUPFAM" id="SSF52980">
    <property type="entry name" value="Restriction endonuclease-like"/>
    <property type="match status" value="1"/>
</dbReference>
<dbReference type="PANTHER" id="PTHR10887">
    <property type="entry name" value="DNA2/NAM7 HELICASE FAMILY"/>
    <property type="match status" value="1"/>
</dbReference>
<proteinExistence type="predicted"/>
<dbReference type="PANTHER" id="PTHR10887:SF530">
    <property type="entry name" value="SUPERFAMILY I DNA HELICASES"/>
    <property type="match status" value="1"/>
</dbReference>
<dbReference type="Gene3D" id="3.40.960.10">
    <property type="entry name" value="VSR Endonuclease"/>
    <property type="match status" value="1"/>
</dbReference>
<dbReference type="InterPro" id="IPR041677">
    <property type="entry name" value="DNA2/NAM7_AAA_11"/>
</dbReference>
<evidence type="ECO:0000259" key="3">
    <source>
        <dbReference type="Pfam" id="PF13087"/>
    </source>
</evidence>
<dbReference type="FunFam" id="3.40.50.300:FF:002063">
    <property type="entry name" value="DNA helicase related protein"/>
    <property type="match status" value="1"/>
</dbReference>
<sequence>MAAIDVRIDKWKKRLLDLGKKNRLINYRETKRSNIKIVSPELAELFRLLVVNETALEFPFPYEELEDEDDEATEPFTSLGDIQTNQSIKEQQKTLRNLRNKAKTALEEQGVNILYLTFGFLKWKESLDSDQTITSPIVLVPVTLTLESITSPFVLRLHEDEVVINPTLKYKMEHEFGVTLLEFDAHEDNITDYLTTLSKTVIKNKWEVALETGLSLLSFLKINMYEDLDKNQDKIKSHPVLLGLSGDRTQIKTLPAEFNHYNHDKKTRAIDTFQVVDADSSQQDAILYSKKGVSFVLQGPPGTGKSQTITNIIAESLAEGKRVLFVSEKMAALEVVHKRLSQAGLSDFCLTLHSHKANKKEVLNDLGRTLVLNRFKVHEEAISQLELLERQREKLNHYVTELHTIIQPLNQSLYMVNGKLANLYETPDVIFTINNVAETTPEQLNRYKYLLNELSKIIGKMTADYVLNPWRNCNVPNVSHELRHDIETNLRKLSPAFETLLKNFNKANITLGLNRGPSLSEIGDLIEILNVSEKSPGIPIHWVTTDNISLLIQQAEKYLGMKQEYEEYRDHLQKVYHSDYFTMQAEARKLQLQTKISDIKQLLDSESFPTENDVMKFARSIINELSTVSKRLEAVSAAAEGIVETLKIPYKSSIVGLESLHVLMSHILLNPRPTEAWFEPGKYTAIKKISLEAKITYDQINEITASISNLFDKEIFELDFSSMLKRFKVEYTSWFKHLKKSYRSDKKHLLGLMKGSNQKIDDQTIITILNQLKDLSEKHAWLKVNDPLLTELLGVHYAGKLTDWGLLEQSLEHFSSIINSFSGEPIPSNVKDFLISSNSIYQSLKTYHENLGIIKDNDLPLILQRVLSTTSDYTAMDSQVLLEMITEVTNSLQDLDGLFTEVTRLSSRELSFDEVMDDLSKLEIIQITDLTINTESERLKETYQNFFNGSIQTDWNSILGSLSWTGDFKKIHEKYALPMDYIASICSDTTFISEVSTYNKSLKDSLSQIQKEWRWYADLFDNKEELHRTDLTEISLKIDNCLNNISSLEEWIDFRSCRDECNKEGLVEYVQKIEELKIDKNQIVGTFLKRFYRLWVDSVIVKFPTVNSFRSRSHDEIIREFNRLDLTQLTLARTRIKERLVSRLPDLNTATMAVDEVGILKRELGKQRKILPLRKLFRAIPNLLLTLKPCLMMSPLSVSLFLDADNYNFDVVIFDEASQVCTEDAIGAIMRGSQVIIAGDNKQLPPTSFFAASTSDGDFDADDSDDEGLDDTDAFESILDESLTVLAERTLRWHYRSRHEHLIAFSNAKIYNHDLITFPSHIDKIPNHGVEYIYVENGVYDRAGKRYNSREAARVAELVYEHFRNYPDRSLGVVTFSEAQQQAVDAAIRQLRLQNQEYEKFFNEDKEEAFFIKNLENVQGDERDTIIFSIGYAKDPNGIMYMNFGPLSRSGGFRRLNVAITRAKYNVKLVGSIRPTDIKLESTNAEGVKMLRSYIEFAINGPDAILNELTFTDTVNVDSPFEESVYDFLVKNGFSIATQVGCSGYRIDLAVKHPTLSGRFVLGIECDGATYHSARTARERDRLRQTVLEDIGWRIYRIWSTDWIKDPLAEGRKLLEAVHKALNEYSEESSINSGAMSRFQDELLQESINIEVIESPVSNDDHSYGNPYSFDYYEEANVHEVKRPSDDTTYLKNVIEHVVQKEYPIHFELLCKRVARLFGNQKVTVKVRDSVNYVIDRYLADKLEKRDDFLWIKRADKIKARVPLSNDIGIRAINHISKEEITEAMFQIVSKSIGITTTDLYLVTARAFGFSRTGGNINHAMQQACEYLIESGVVKNQNGKIVL</sequence>
<evidence type="ECO:0000259" key="4">
    <source>
        <dbReference type="Pfam" id="PF18741"/>
    </source>
</evidence>
<dbReference type="Pfam" id="PF18741">
    <property type="entry name" value="MTES_1575"/>
    <property type="match status" value="1"/>
</dbReference>
<name>A0A3D9I7E1_9BACL</name>
<gene>
    <name evidence="5" type="ORF">DFP98_1362</name>
</gene>
<feature type="domain" description="Restriction endonuclease type II-like" evidence="4">
    <location>
        <begin position="1521"/>
        <end position="1617"/>
    </location>
</feature>
<dbReference type="InterPro" id="IPR045055">
    <property type="entry name" value="DNA2/NAM7-like"/>
</dbReference>
<feature type="domain" description="DNA2/NAM7 helicase-like C-terminal" evidence="3">
    <location>
        <begin position="1286"/>
        <end position="1472"/>
    </location>
</feature>
<feature type="domain" description="DNA2/NAM7 helicase helicase" evidence="2">
    <location>
        <begin position="1205"/>
        <end position="1248"/>
    </location>
</feature>
<reference evidence="5 6" key="1">
    <citation type="submission" date="2018-07" db="EMBL/GenBank/DDBJ databases">
        <title>Genomic Encyclopedia of Type Strains, Phase III (KMG-III): the genomes of soil and plant-associated and newly described type strains.</title>
        <authorList>
            <person name="Whitman W."/>
        </authorList>
    </citation>
    <scope>NUCLEOTIDE SEQUENCE [LARGE SCALE GENOMIC DNA]</scope>
    <source>
        <strain evidence="5 6">CECT 7287</strain>
    </source>
</reference>
<dbReference type="Pfam" id="PF13087">
    <property type="entry name" value="AAA_12"/>
    <property type="match status" value="1"/>
</dbReference>
<evidence type="ECO:0000259" key="2">
    <source>
        <dbReference type="Pfam" id="PF13086"/>
    </source>
</evidence>
<dbReference type="Pfam" id="PF11784">
    <property type="entry name" value="DUF3320"/>
    <property type="match status" value="1"/>
</dbReference>
<feature type="domain" description="DUF3320" evidence="1">
    <location>
        <begin position="1689"/>
        <end position="1728"/>
    </location>
</feature>
<dbReference type="Pfam" id="PF13195">
    <property type="entry name" value="DUF4011"/>
    <property type="match status" value="1"/>
</dbReference>
<evidence type="ECO:0000313" key="6">
    <source>
        <dbReference type="Proteomes" id="UP000256977"/>
    </source>
</evidence>
<dbReference type="FunFam" id="3.40.960.10:FF:000002">
    <property type="entry name" value="DNA helicase related protein"/>
    <property type="match status" value="1"/>
</dbReference>
<dbReference type="CDD" id="cd18808">
    <property type="entry name" value="SF1_C_Upf1"/>
    <property type="match status" value="1"/>
</dbReference>
<dbReference type="InterPro" id="IPR047187">
    <property type="entry name" value="SF1_C_Upf1"/>
</dbReference>
<evidence type="ECO:0000259" key="1">
    <source>
        <dbReference type="Pfam" id="PF11784"/>
    </source>
</evidence>
<dbReference type="EMBL" id="QRDZ01000036">
    <property type="protein sequence ID" value="RED57449.1"/>
    <property type="molecule type" value="Genomic_DNA"/>
</dbReference>
<accession>A0A3D9I7E1</accession>
<evidence type="ECO:0000313" key="5">
    <source>
        <dbReference type="EMBL" id="RED57449.1"/>
    </source>
</evidence>
<dbReference type="Gene3D" id="3.40.50.300">
    <property type="entry name" value="P-loop containing nucleotide triphosphate hydrolases"/>
    <property type="match status" value="3"/>
</dbReference>